<protein>
    <recommendedName>
        <fullName evidence="7">Halogenase</fullName>
    </recommendedName>
</protein>
<dbReference type="EMBL" id="JACAZE010000011">
    <property type="protein sequence ID" value="KAF7304451.1"/>
    <property type="molecule type" value="Genomic_DNA"/>
</dbReference>
<evidence type="ECO:0000256" key="2">
    <source>
        <dbReference type="ARBA" id="ARBA00023002"/>
    </source>
</evidence>
<dbReference type="InterPro" id="IPR036188">
    <property type="entry name" value="FAD/NAD-bd_sf"/>
</dbReference>
<organism evidence="5 6">
    <name type="scientific">Mycena chlorophos</name>
    <name type="common">Agaric fungus</name>
    <name type="synonym">Agaricus chlorophos</name>
    <dbReference type="NCBI Taxonomy" id="658473"/>
    <lineage>
        <taxon>Eukaryota</taxon>
        <taxon>Fungi</taxon>
        <taxon>Dikarya</taxon>
        <taxon>Basidiomycota</taxon>
        <taxon>Agaricomycotina</taxon>
        <taxon>Agaricomycetes</taxon>
        <taxon>Agaricomycetidae</taxon>
        <taxon>Agaricales</taxon>
        <taxon>Marasmiineae</taxon>
        <taxon>Mycenaceae</taxon>
        <taxon>Mycena</taxon>
    </lineage>
</organism>
<evidence type="ECO:0000256" key="3">
    <source>
        <dbReference type="ARBA" id="ARBA00023033"/>
    </source>
</evidence>
<comment type="catalytic activity">
    <reaction evidence="4">
        <text>melleolide F + FADH2 + chloride + O2 = 6'-chloromelleolide F + FAD + 2 H2O + H(+)</text>
        <dbReference type="Rhea" id="RHEA:67160"/>
        <dbReference type="ChEBI" id="CHEBI:15377"/>
        <dbReference type="ChEBI" id="CHEBI:15378"/>
        <dbReference type="ChEBI" id="CHEBI:15379"/>
        <dbReference type="ChEBI" id="CHEBI:17996"/>
        <dbReference type="ChEBI" id="CHEBI:57692"/>
        <dbReference type="ChEBI" id="CHEBI:58307"/>
        <dbReference type="ChEBI" id="CHEBI:167712"/>
        <dbReference type="ChEBI" id="CHEBI:167713"/>
    </reaction>
    <physiologicalReaction direction="left-to-right" evidence="4">
        <dbReference type="Rhea" id="RHEA:67161"/>
    </physiologicalReaction>
</comment>
<comment type="similarity">
    <text evidence="1">Belongs to the flavin-dependent halogenase family.</text>
</comment>
<sequence length="530" mass="58392">MSAAGTTVPSSTKILVIGGGPSGSMCASALAREGFEVTLLEKDFFPRYHIGESMLPSCRPFLKFVGAEEKIAKHGFAVKVGAAVKLNQFKREGYTDFVTPDPNRAAWNVVRSEFDEILLRHAVESGAKVFEGHYVTDIQFAEPESSEERRPISADWRSKTAGTEGRISFDFVVDCSGRTGLLSTKYLKTRKFNSALRNVAFWSYWKGAGLYGAGTRRENAPWFEALTDESGWAWFIPLHDGVTSVGIVMKEDLSKEKKAKSGNDLTQHYLDQMPLAPGMMKLLGCEAKMIKDVMQAGDYSYSSEASRYAGPGYRICGDAGAFIDPFFSSGVHLAFVNAISAAATISSSIRGECSEEQAIKFHSEKTGTSYTRFMVVVLSVYRQITSQQTPVLSDIDEDNFDRAFDFLRPVIQGIADADRVGAGVTETHVQATMDFCEHALGGTNPEMAEEVAQRVNPDLLDRSKPIMSMDEVTESVGDDDEDAKAVVMRVNARKAINGMYDWEENFRDERLSGGYVVRLERGRLGIEVVA</sequence>
<keyword evidence="2" id="KW-0560">Oxidoreductase</keyword>
<dbReference type="PANTHER" id="PTHR43747:SF5">
    <property type="entry name" value="FAD-BINDING DOMAIN-CONTAINING PROTEIN"/>
    <property type="match status" value="1"/>
</dbReference>
<dbReference type="InterPro" id="IPR006905">
    <property type="entry name" value="Flavin_halogenase"/>
</dbReference>
<keyword evidence="3" id="KW-0503">Monooxygenase</keyword>
<evidence type="ECO:0000256" key="1">
    <source>
        <dbReference type="ARBA" id="ARBA00005706"/>
    </source>
</evidence>
<dbReference type="InterPro" id="IPR050816">
    <property type="entry name" value="Flavin-dep_Halogenase_NPB"/>
</dbReference>
<comment type="caution">
    <text evidence="5">The sequence shown here is derived from an EMBL/GenBank/DDBJ whole genome shotgun (WGS) entry which is preliminary data.</text>
</comment>
<dbReference type="Pfam" id="PF04820">
    <property type="entry name" value="Trp_halogenase"/>
    <property type="match status" value="2"/>
</dbReference>
<dbReference type="SUPFAM" id="SSF51905">
    <property type="entry name" value="FAD/NAD(P)-binding domain"/>
    <property type="match status" value="1"/>
</dbReference>
<dbReference type="Proteomes" id="UP000613580">
    <property type="component" value="Unassembled WGS sequence"/>
</dbReference>
<evidence type="ECO:0000313" key="5">
    <source>
        <dbReference type="EMBL" id="KAF7304451.1"/>
    </source>
</evidence>
<evidence type="ECO:0008006" key="7">
    <source>
        <dbReference type="Google" id="ProtNLM"/>
    </source>
</evidence>
<dbReference type="OrthoDB" id="3340390at2759"/>
<reference evidence="5" key="1">
    <citation type="submission" date="2020-05" db="EMBL/GenBank/DDBJ databases">
        <title>Mycena genomes resolve the evolution of fungal bioluminescence.</title>
        <authorList>
            <person name="Tsai I.J."/>
        </authorList>
    </citation>
    <scope>NUCLEOTIDE SEQUENCE</scope>
    <source>
        <strain evidence="5">110903Hualien_Pintung</strain>
    </source>
</reference>
<proteinExistence type="inferred from homology"/>
<dbReference type="AlphaFoldDB" id="A0A8H6STI6"/>
<name>A0A8H6STI6_MYCCL</name>
<keyword evidence="6" id="KW-1185">Reference proteome</keyword>
<dbReference type="Gene3D" id="3.50.50.60">
    <property type="entry name" value="FAD/NAD(P)-binding domain"/>
    <property type="match status" value="1"/>
</dbReference>
<gene>
    <name evidence="5" type="ORF">HMN09_00847300</name>
</gene>
<evidence type="ECO:0000313" key="6">
    <source>
        <dbReference type="Proteomes" id="UP000613580"/>
    </source>
</evidence>
<dbReference type="PANTHER" id="PTHR43747">
    <property type="entry name" value="FAD-BINDING PROTEIN"/>
    <property type="match status" value="1"/>
</dbReference>
<dbReference type="GO" id="GO:0004497">
    <property type="term" value="F:monooxygenase activity"/>
    <property type="evidence" value="ECO:0007669"/>
    <property type="project" value="UniProtKB-KW"/>
</dbReference>
<dbReference type="GO" id="GO:0044550">
    <property type="term" value="P:secondary metabolite biosynthetic process"/>
    <property type="evidence" value="ECO:0007669"/>
    <property type="project" value="UniProtKB-ARBA"/>
</dbReference>
<dbReference type="GO" id="GO:0140907">
    <property type="term" value="F:flavin-dependent halogenase activity"/>
    <property type="evidence" value="ECO:0007669"/>
    <property type="project" value="UniProtKB-ARBA"/>
</dbReference>
<evidence type="ECO:0000256" key="4">
    <source>
        <dbReference type="ARBA" id="ARBA00049364"/>
    </source>
</evidence>
<accession>A0A8H6STI6</accession>